<accession>A0A644UQL1</accession>
<dbReference type="EMBL" id="VSSQ01000149">
    <property type="protein sequence ID" value="MPL81356.1"/>
    <property type="molecule type" value="Genomic_DNA"/>
</dbReference>
<evidence type="ECO:0000256" key="4">
    <source>
        <dbReference type="ARBA" id="ARBA00022618"/>
    </source>
</evidence>
<keyword evidence="4" id="KW-0132">Cell division</keyword>
<evidence type="ECO:0000256" key="7">
    <source>
        <dbReference type="ARBA" id="ARBA00023136"/>
    </source>
</evidence>
<dbReference type="GO" id="GO:0005886">
    <property type="term" value="C:plasma membrane"/>
    <property type="evidence" value="ECO:0007669"/>
    <property type="project" value="UniProtKB-SubCell"/>
</dbReference>
<dbReference type="Pfam" id="PF02472">
    <property type="entry name" value="ExbD"/>
    <property type="match status" value="1"/>
</dbReference>
<evidence type="ECO:0000256" key="3">
    <source>
        <dbReference type="ARBA" id="ARBA00022519"/>
    </source>
</evidence>
<protein>
    <recommendedName>
        <fullName evidence="12">Biopolymer transport protein ExbD</fullName>
    </recommendedName>
</protein>
<dbReference type="GO" id="GO:0015031">
    <property type="term" value="P:protein transport"/>
    <property type="evidence" value="ECO:0007669"/>
    <property type="project" value="InterPro"/>
</dbReference>
<dbReference type="AlphaFoldDB" id="A0A644UQL1"/>
<dbReference type="GO" id="GO:0022857">
    <property type="term" value="F:transmembrane transporter activity"/>
    <property type="evidence" value="ECO:0007669"/>
    <property type="project" value="InterPro"/>
</dbReference>
<name>A0A644UQL1_9ZZZZ</name>
<dbReference type="PANTHER" id="PTHR30558:SF7">
    <property type="entry name" value="TOL-PAL SYSTEM PROTEIN TOLR"/>
    <property type="match status" value="1"/>
</dbReference>
<feature type="region of interest" description="Disordered" evidence="9">
    <location>
        <begin position="135"/>
        <end position="160"/>
    </location>
</feature>
<proteinExistence type="predicted"/>
<comment type="caution">
    <text evidence="11">The sequence shown here is derived from an EMBL/GenBank/DDBJ whole genome shotgun (WGS) entry which is preliminary data.</text>
</comment>
<comment type="subcellular location">
    <subcellularLocation>
        <location evidence="1">Cell membrane</location>
        <topology evidence="1">Single-pass membrane protein</topology>
    </subcellularLocation>
</comment>
<dbReference type="GO" id="GO:0051301">
    <property type="term" value="P:cell division"/>
    <property type="evidence" value="ECO:0007669"/>
    <property type="project" value="UniProtKB-KW"/>
</dbReference>
<dbReference type="InterPro" id="IPR014168">
    <property type="entry name" value="Tol-Pal_TolR"/>
</dbReference>
<evidence type="ECO:0000256" key="5">
    <source>
        <dbReference type="ARBA" id="ARBA00022692"/>
    </source>
</evidence>
<evidence type="ECO:0000256" key="1">
    <source>
        <dbReference type="ARBA" id="ARBA00004162"/>
    </source>
</evidence>
<evidence type="ECO:0000256" key="6">
    <source>
        <dbReference type="ARBA" id="ARBA00022989"/>
    </source>
</evidence>
<keyword evidence="5 10" id="KW-0812">Transmembrane</keyword>
<organism evidence="11">
    <name type="scientific">bioreactor metagenome</name>
    <dbReference type="NCBI Taxonomy" id="1076179"/>
    <lineage>
        <taxon>unclassified sequences</taxon>
        <taxon>metagenomes</taxon>
        <taxon>ecological metagenomes</taxon>
    </lineage>
</organism>
<reference evidence="11" key="1">
    <citation type="submission" date="2019-08" db="EMBL/GenBank/DDBJ databases">
        <authorList>
            <person name="Kucharzyk K."/>
            <person name="Murdoch R.W."/>
            <person name="Higgins S."/>
            <person name="Loffler F."/>
        </authorList>
    </citation>
    <scope>NUCLEOTIDE SEQUENCE</scope>
</reference>
<keyword evidence="3" id="KW-0997">Cell inner membrane</keyword>
<evidence type="ECO:0000256" key="8">
    <source>
        <dbReference type="ARBA" id="ARBA00023306"/>
    </source>
</evidence>
<dbReference type="InterPro" id="IPR003400">
    <property type="entry name" value="ExbD"/>
</dbReference>
<keyword evidence="2" id="KW-1003">Cell membrane</keyword>
<evidence type="ECO:0000256" key="9">
    <source>
        <dbReference type="SAM" id="MobiDB-lite"/>
    </source>
</evidence>
<keyword evidence="8" id="KW-0131">Cell cycle</keyword>
<evidence type="ECO:0000313" key="11">
    <source>
        <dbReference type="EMBL" id="MPL81356.1"/>
    </source>
</evidence>
<dbReference type="Gene3D" id="3.30.420.270">
    <property type="match status" value="1"/>
</dbReference>
<evidence type="ECO:0008006" key="12">
    <source>
        <dbReference type="Google" id="ProtNLM"/>
    </source>
</evidence>
<feature type="transmembrane region" description="Helical" evidence="10">
    <location>
        <begin position="16"/>
        <end position="37"/>
    </location>
</feature>
<keyword evidence="7 10" id="KW-0472">Membrane</keyword>
<dbReference type="NCBIfam" id="TIGR02801">
    <property type="entry name" value="tolR"/>
    <property type="match status" value="1"/>
</dbReference>
<keyword evidence="6 10" id="KW-1133">Transmembrane helix</keyword>
<evidence type="ECO:0000256" key="2">
    <source>
        <dbReference type="ARBA" id="ARBA00022475"/>
    </source>
</evidence>
<sequence>MAASSSDDDFVADINVTPFVDVMLVLLIIFMVTAPMMTEGLDVALPKVETSEILPTDDDHVILTIKADGALFFDQYETAMPDLRSVLDTRVKATGRQLFVRADKDVPYGMVMQVMDNIRGAGIADVGLITTSAPDEAQTSRADSAAKSTYPNARSTGLGG</sequence>
<evidence type="ECO:0000256" key="10">
    <source>
        <dbReference type="SAM" id="Phobius"/>
    </source>
</evidence>
<gene>
    <name evidence="11" type="ORF">SDC9_27273</name>
</gene>
<dbReference type="PANTHER" id="PTHR30558">
    <property type="entry name" value="EXBD MEMBRANE COMPONENT OF PMF-DRIVEN MACROMOLECULE IMPORT SYSTEM"/>
    <property type="match status" value="1"/>
</dbReference>